<sequence length="237" mass="27298">MRFRNWDKKVTHTPPEKSFPVAELKWMDGSKPGYIRLFTRHLEIERRNEKHLHEIKSLNGIQLVKGHYLGFIWAGGVLASLSMVALFTYYDHPLLMISLFFVGIMLIYIGGMGGPAIQLNEPKNPTLVLLKKRPADFQKLIKAFYAIKRQSLTDVDSLWLPLTDEELANLETNGEVELKGRRELLINPLRNGRDQVLINWPVKDVLISMKGNKLDIAVKDFKLRKTQVKQWVYSATS</sequence>
<reference evidence="2 3" key="1">
    <citation type="submission" date="2018-04" db="EMBL/GenBank/DDBJ databases">
        <title>Complete genome uncultured novel isolate.</title>
        <authorList>
            <person name="Merlino G."/>
        </authorList>
    </citation>
    <scope>NUCLEOTIDE SEQUENCE [LARGE SCALE GENOMIC DNA]</scope>
    <source>
        <strain evidence="3">R1DC9</strain>
    </source>
</reference>
<name>A0A4D7K003_9BACT</name>
<keyword evidence="1" id="KW-1133">Transmembrane helix</keyword>
<keyword evidence="1" id="KW-0472">Membrane</keyword>
<evidence type="ECO:0000313" key="2">
    <source>
        <dbReference type="EMBL" id="QCK16295.1"/>
    </source>
</evidence>
<dbReference type="EMBL" id="CP028923">
    <property type="protein sequence ID" value="QCK16295.1"/>
    <property type="molecule type" value="Genomic_DNA"/>
</dbReference>
<protein>
    <submittedName>
        <fullName evidence="2">Uncharacterized protein</fullName>
    </submittedName>
</protein>
<dbReference type="RefSeq" id="WP_137091887.1">
    <property type="nucleotide sequence ID" value="NZ_CP028923.1"/>
</dbReference>
<feature type="transmembrane region" description="Helical" evidence="1">
    <location>
        <begin position="68"/>
        <end position="90"/>
    </location>
</feature>
<evidence type="ECO:0000313" key="3">
    <source>
        <dbReference type="Proteomes" id="UP000298616"/>
    </source>
</evidence>
<dbReference type="Proteomes" id="UP000298616">
    <property type="component" value="Chromosome"/>
</dbReference>
<accession>A0A4D7K003</accession>
<gene>
    <name evidence="2" type="ORF">DCC35_16895</name>
</gene>
<dbReference type="AlphaFoldDB" id="A0A4D7K003"/>
<keyword evidence="1" id="KW-0812">Transmembrane</keyword>
<feature type="transmembrane region" description="Helical" evidence="1">
    <location>
        <begin position="96"/>
        <end position="117"/>
    </location>
</feature>
<dbReference type="KEGG" id="fpf:DCC35_16895"/>
<evidence type="ECO:0000256" key="1">
    <source>
        <dbReference type="SAM" id="Phobius"/>
    </source>
</evidence>
<organism evidence="2 3">
    <name type="scientific">Mangrovivirga cuniculi</name>
    <dbReference type="NCBI Taxonomy" id="2715131"/>
    <lineage>
        <taxon>Bacteria</taxon>
        <taxon>Pseudomonadati</taxon>
        <taxon>Bacteroidota</taxon>
        <taxon>Cytophagia</taxon>
        <taxon>Cytophagales</taxon>
        <taxon>Mangrovivirgaceae</taxon>
        <taxon>Mangrovivirga</taxon>
    </lineage>
</organism>
<proteinExistence type="predicted"/>
<keyword evidence="3" id="KW-1185">Reference proteome</keyword>